<feature type="compositionally biased region" description="Low complexity" evidence="2">
    <location>
        <begin position="719"/>
        <end position="738"/>
    </location>
</feature>
<keyword evidence="3" id="KW-0732">Signal</keyword>
<evidence type="ECO:0000259" key="4">
    <source>
        <dbReference type="SMART" id="SM01056"/>
    </source>
</evidence>
<dbReference type="PANTHER" id="PTHR33793:SF2">
    <property type="entry name" value="AGGLUTININ-LIKE PROTEIN 6"/>
    <property type="match status" value="1"/>
</dbReference>
<feature type="compositionally biased region" description="Polar residues" evidence="2">
    <location>
        <begin position="756"/>
        <end position="786"/>
    </location>
</feature>
<name>A0A1E4SG31_9ASCO</name>
<evidence type="ECO:0000256" key="2">
    <source>
        <dbReference type="SAM" id="MobiDB-lite"/>
    </source>
</evidence>
<feature type="region of interest" description="Disordered" evidence="2">
    <location>
        <begin position="651"/>
        <end position="704"/>
    </location>
</feature>
<feature type="chain" id="PRO_5009162806" description="Agglutinin-like protein N-terminal domain-containing protein" evidence="3">
    <location>
        <begin position="17"/>
        <end position="823"/>
    </location>
</feature>
<dbReference type="InterPro" id="IPR043063">
    <property type="entry name" value="Agglutinin-like_N_N2"/>
</dbReference>
<dbReference type="GeneID" id="30981980"/>
<sequence>MLMILSLAFILTTILGKNVESGIVFKNLQITSTVSTNHPQDIRTANLFWKLDLLQVDANDVFRLNMPCVFRTKFPGSILRLTAGSQTYAECTAHDASYLSSNSYLECVVSSSFDSSSGLIVQGQITFDFSLNAGGSTNPADQFCASQYDKGSFHLQWDDFSQVIPITSGPYYEPISKLDELIIYSRTTPQKLEQVYFLAGVCPGGISSGSLYFVTDDKLDSSLFKVGATDNLNDFYFPKSADSVEFETSTSDDEKSLELYFGQVEEGRRVFFEGFEAFPKNMNSLTHYYGYQLTCGDGSTIQQSAGKKIVIIDGGSDGNGSVLPPTSTLSRSSSTSVTSPSSTPIISSTIAGRNCTRCMSSESASSVQSSAATETTLESSSQISINSSLSTTSSMVQSEFSSIASTSHLSDPSFSQRNCSSFLKTTDSSSVAGITVTSTSAFTGSSQESETSSFSSDSSSAVQSSCSITLSSSSTDCVSCIKSTMTIPYGNSTTKGESPILRSQLSTSLSSISATTTSSFTSKVSSVNHSSSTSVSSSINSTTAPASSDSTTVFSPSAAQSLTSSSPRSSSIEGISIIPSESQEAPNFTSESLVFGTNTVVITTSIGGCSSKLSPEVSSPEESNSVSESGTASSMVTTVSPFLSANTTQIFPTSIGPAGPPVSFSSSQPSPNEPAATSSDRTSGATKSHTDNTQTSTTTNHEDSLLSSKLEAATTIQNSVSGSTLEGTSTTSSTMTSSKTEHESASSQPTDPPSIPSLTLSHVPSPITVSKSPTLDPTPFSQQFLQPQGSQASGVVTASFLGAAPGWNRPSYRVVMLALLCLI</sequence>
<dbReference type="InterPro" id="IPR024672">
    <property type="entry name" value="Agglutinin-like_N"/>
</dbReference>
<feature type="compositionally biased region" description="Polar residues" evidence="2">
    <location>
        <begin position="675"/>
        <end position="685"/>
    </location>
</feature>
<evidence type="ECO:0000256" key="3">
    <source>
        <dbReference type="SAM" id="SignalP"/>
    </source>
</evidence>
<dbReference type="Proteomes" id="UP000094285">
    <property type="component" value="Unassembled WGS sequence"/>
</dbReference>
<dbReference type="OrthoDB" id="3981162at2759"/>
<feature type="compositionally biased region" description="Low complexity" evidence="2">
    <location>
        <begin position="321"/>
        <end position="345"/>
    </location>
</feature>
<accession>A0A1E4SG31</accession>
<evidence type="ECO:0000256" key="1">
    <source>
        <dbReference type="ARBA" id="ARBA00022737"/>
    </source>
</evidence>
<dbReference type="SMART" id="SM01056">
    <property type="entry name" value="Candida_ALS_N"/>
    <property type="match status" value="1"/>
</dbReference>
<dbReference type="EMBL" id="KV453913">
    <property type="protein sequence ID" value="ODV78473.1"/>
    <property type="molecule type" value="Genomic_DNA"/>
</dbReference>
<dbReference type="InterPro" id="IPR033504">
    <property type="entry name" value="ALS"/>
</dbReference>
<dbReference type="RefSeq" id="XP_020063595.1">
    <property type="nucleotide sequence ID" value="XM_020207843.1"/>
</dbReference>
<proteinExistence type="predicted"/>
<evidence type="ECO:0000313" key="6">
    <source>
        <dbReference type="Proteomes" id="UP000094285"/>
    </source>
</evidence>
<feature type="region of interest" description="Disordered" evidence="2">
    <location>
        <begin position="609"/>
        <end position="632"/>
    </location>
</feature>
<dbReference type="Gene3D" id="2.60.40.1280">
    <property type="match status" value="1"/>
</dbReference>
<feature type="region of interest" description="Disordered" evidence="2">
    <location>
        <begin position="320"/>
        <end position="345"/>
    </location>
</feature>
<protein>
    <recommendedName>
        <fullName evidence="4">Agglutinin-like protein N-terminal domain-containing protein</fullName>
    </recommendedName>
</protein>
<feature type="signal peptide" evidence="3">
    <location>
        <begin position="1"/>
        <end position="16"/>
    </location>
</feature>
<dbReference type="PANTHER" id="PTHR33793">
    <property type="entry name" value="ALPHA-AGGLUTININ"/>
    <property type="match status" value="1"/>
</dbReference>
<feature type="compositionally biased region" description="Low complexity" evidence="2">
    <location>
        <begin position="610"/>
        <end position="629"/>
    </location>
</feature>
<dbReference type="Gene3D" id="2.60.40.2430">
    <property type="entry name" value="Agglutinin-like protein, N-terminal domain, N2 subdomain"/>
    <property type="match status" value="1"/>
</dbReference>
<feature type="domain" description="Agglutinin-like protein N-terminal" evidence="4">
    <location>
        <begin position="49"/>
        <end position="295"/>
    </location>
</feature>
<gene>
    <name evidence="5" type="ORF">CANTADRAFT_266706</name>
</gene>
<dbReference type="STRING" id="984487.A0A1E4SG31"/>
<evidence type="ECO:0000313" key="5">
    <source>
        <dbReference type="EMBL" id="ODV78473.1"/>
    </source>
</evidence>
<dbReference type="GO" id="GO:0007155">
    <property type="term" value="P:cell adhesion"/>
    <property type="evidence" value="ECO:0007669"/>
    <property type="project" value="InterPro"/>
</dbReference>
<keyword evidence="1" id="KW-0677">Repeat</keyword>
<feature type="compositionally biased region" description="Low complexity" evidence="2">
    <location>
        <begin position="661"/>
        <end position="674"/>
    </location>
</feature>
<dbReference type="AlphaFoldDB" id="A0A1E4SG31"/>
<keyword evidence="6" id="KW-1185">Reference proteome</keyword>
<feature type="region of interest" description="Disordered" evidence="2">
    <location>
        <begin position="717"/>
        <end position="786"/>
    </location>
</feature>
<feature type="region of interest" description="Disordered" evidence="2">
    <location>
        <begin position="524"/>
        <end position="572"/>
    </location>
</feature>
<reference evidence="6" key="1">
    <citation type="submission" date="2016-05" db="EMBL/GenBank/DDBJ databases">
        <title>Comparative genomics of biotechnologically important yeasts.</title>
        <authorList>
            <consortium name="DOE Joint Genome Institute"/>
            <person name="Riley R."/>
            <person name="Haridas S."/>
            <person name="Wolfe K.H."/>
            <person name="Lopes M.R."/>
            <person name="Hittinger C.T."/>
            <person name="Goker M."/>
            <person name="Salamov A."/>
            <person name="Wisecaver J."/>
            <person name="Long T.M."/>
            <person name="Aerts A.L."/>
            <person name="Barry K."/>
            <person name="Choi C."/>
            <person name="Clum A."/>
            <person name="Coughlan A.Y."/>
            <person name="Deshpande S."/>
            <person name="Douglass A.P."/>
            <person name="Hanson S.J."/>
            <person name="Klenk H.-P."/>
            <person name="Labutti K."/>
            <person name="Lapidus A."/>
            <person name="Lindquist E."/>
            <person name="Lipzen A."/>
            <person name="Meier-Kolthoff J.P."/>
            <person name="Ohm R.A."/>
            <person name="Otillar R.P."/>
            <person name="Pangilinan J."/>
            <person name="Peng Y."/>
            <person name="Rokas A."/>
            <person name="Rosa C.A."/>
            <person name="Scheuner C."/>
            <person name="Sibirny A.A."/>
            <person name="Slot J.C."/>
            <person name="Stielow J.B."/>
            <person name="Sun H."/>
            <person name="Kurtzman C.P."/>
            <person name="Blackwell M."/>
            <person name="Grigoriev I.V."/>
            <person name="Jeffries T.W."/>
        </authorList>
    </citation>
    <scope>NUCLEOTIDE SEQUENCE [LARGE SCALE GENOMIC DNA]</scope>
    <source>
        <strain evidence="6">NRRL Y-17324</strain>
    </source>
</reference>
<dbReference type="Pfam" id="PF11766">
    <property type="entry name" value="Candida_ALS_N"/>
    <property type="match status" value="1"/>
</dbReference>
<dbReference type="InterPro" id="IPR011252">
    <property type="entry name" value="Fibrogen-bd_dom1"/>
</dbReference>
<organism evidence="5 6">
    <name type="scientific">Suhomyces tanzawaensis NRRL Y-17324</name>
    <dbReference type="NCBI Taxonomy" id="984487"/>
    <lineage>
        <taxon>Eukaryota</taxon>
        <taxon>Fungi</taxon>
        <taxon>Dikarya</taxon>
        <taxon>Ascomycota</taxon>
        <taxon>Saccharomycotina</taxon>
        <taxon>Pichiomycetes</taxon>
        <taxon>Debaryomycetaceae</taxon>
        <taxon>Suhomyces</taxon>
    </lineage>
</organism>